<evidence type="ECO:0000256" key="2">
    <source>
        <dbReference type="ARBA" id="ARBA00022801"/>
    </source>
</evidence>
<evidence type="ECO:0000313" key="4">
    <source>
        <dbReference type="EMBL" id="KAG7527501.1"/>
    </source>
</evidence>
<evidence type="ECO:0000256" key="1">
    <source>
        <dbReference type="ARBA" id="ARBA00009009"/>
    </source>
</evidence>
<dbReference type="InterPro" id="IPR012338">
    <property type="entry name" value="Beta-lactam/transpept-like"/>
</dbReference>
<feature type="domain" description="Beta-lactamase-related" evidence="3">
    <location>
        <begin position="13"/>
        <end position="407"/>
    </location>
</feature>
<proteinExistence type="inferred from homology"/>
<dbReference type="EMBL" id="JABELV010000276">
    <property type="protein sequence ID" value="KAG7527501.1"/>
    <property type="molecule type" value="Genomic_DNA"/>
</dbReference>
<dbReference type="PANTHER" id="PTHR43283">
    <property type="entry name" value="BETA-LACTAMASE-RELATED"/>
    <property type="match status" value="1"/>
</dbReference>
<dbReference type="GO" id="GO:0016787">
    <property type="term" value="F:hydrolase activity"/>
    <property type="evidence" value="ECO:0007669"/>
    <property type="project" value="UniProtKB-KW"/>
</dbReference>
<accession>A0A8K0JE22</accession>
<dbReference type="InterPro" id="IPR001466">
    <property type="entry name" value="Beta-lactam-related"/>
</dbReference>
<dbReference type="Pfam" id="PF00144">
    <property type="entry name" value="Beta-lactamase"/>
    <property type="match status" value="1"/>
</dbReference>
<evidence type="ECO:0000259" key="3">
    <source>
        <dbReference type="Pfam" id="PF00144"/>
    </source>
</evidence>
<keyword evidence="2" id="KW-0378">Hydrolase</keyword>
<gene>
    <name evidence="4" type="ORF">FFLO_06873</name>
</gene>
<comment type="similarity">
    <text evidence="1">Belongs to the class-A beta-lactamase family.</text>
</comment>
<dbReference type="AlphaFoldDB" id="A0A8K0JE22"/>
<name>A0A8K0JE22_9TREE</name>
<organism evidence="4 5">
    <name type="scientific">Filobasidium floriforme</name>
    <dbReference type="NCBI Taxonomy" id="5210"/>
    <lineage>
        <taxon>Eukaryota</taxon>
        <taxon>Fungi</taxon>
        <taxon>Dikarya</taxon>
        <taxon>Basidiomycota</taxon>
        <taxon>Agaricomycotina</taxon>
        <taxon>Tremellomycetes</taxon>
        <taxon>Filobasidiales</taxon>
        <taxon>Filobasidiaceae</taxon>
        <taxon>Filobasidium</taxon>
    </lineage>
</organism>
<sequence>MPQLASTSGKQALDDLLQSSVDSREVPAVFFGVTNAEGTLYSNCAGEKRFGDESQGQVDEDTTLQLFSSTKLLTTIACLQLLDRGLVTLDDPDLIETHLPELASLRVLKGYKDTREPIWEEPKTKITLRMLLSHTSGMGYTFNSPDLDRWTKETSHPSFLGPKASIDSYALPLVFEPKTQWHYSVGIDWAGHLVHRLTHLSLEEYFKEHIFKPCGMESTSFYPTEEIRREAMAVTYLDPTEGKIKSYPDNYGSLHYARPERPEEVGELAGGAGLFGTAKDYLAFLRGVLACDPSRQSTSDDNGTSKLISGESFRELFNDSIPRTVPKTGLLSMMQRQTYHDPTYTLEEVGHSVGLCLNFRDSKYGRKAGSGCWDGAAKTQYWLDPVSGIAGVCFTNIFAQNPNPFMDLYTKFERTVYDHLE</sequence>
<comment type="caution">
    <text evidence="4">The sequence shown here is derived from an EMBL/GenBank/DDBJ whole genome shotgun (WGS) entry which is preliminary data.</text>
</comment>
<protein>
    <recommendedName>
        <fullName evidence="3">Beta-lactamase-related domain-containing protein</fullName>
    </recommendedName>
</protein>
<dbReference type="InterPro" id="IPR050789">
    <property type="entry name" value="Diverse_Enzym_Activities"/>
</dbReference>
<dbReference type="Gene3D" id="3.40.710.10">
    <property type="entry name" value="DD-peptidase/beta-lactamase superfamily"/>
    <property type="match status" value="1"/>
</dbReference>
<dbReference type="Proteomes" id="UP000812966">
    <property type="component" value="Unassembled WGS sequence"/>
</dbReference>
<dbReference type="PANTHER" id="PTHR43283:SF17">
    <property type="entry name" value="(LOVD), PUTATIVE (AFU_ORTHOLOGUE AFUA_5G00920)-RELATED"/>
    <property type="match status" value="1"/>
</dbReference>
<keyword evidence="5" id="KW-1185">Reference proteome</keyword>
<evidence type="ECO:0000313" key="5">
    <source>
        <dbReference type="Proteomes" id="UP000812966"/>
    </source>
</evidence>
<dbReference type="SUPFAM" id="SSF56601">
    <property type="entry name" value="beta-lactamase/transpeptidase-like"/>
    <property type="match status" value="1"/>
</dbReference>
<reference evidence="4" key="1">
    <citation type="submission" date="2020-04" db="EMBL/GenBank/DDBJ databases">
        <title>Analysis of mating type loci in Filobasidium floriforme.</title>
        <authorList>
            <person name="Nowrousian M."/>
        </authorList>
    </citation>
    <scope>NUCLEOTIDE SEQUENCE</scope>
    <source>
        <strain evidence="4">CBS 6242</strain>
    </source>
</reference>